<evidence type="ECO:0000259" key="1">
    <source>
        <dbReference type="Pfam" id="PF00561"/>
    </source>
</evidence>
<dbReference type="InterPro" id="IPR050266">
    <property type="entry name" value="AB_hydrolase_sf"/>
</dbReference>
<dbReference type="Proteomes" id="UP001229651">
    <property type="component" value="Unassembled WGS sequence"/>
</dbReference>
<reference evidence="2 3" key="1">
    <citation type="submission" date="2023-07" db="EMBL/GenBank/DDBJ databases">
        <title>Sequencing the genomes of 1000 actinobacteria strains.</title>
        <authorList>
            <person name="Klenk H.-P."/>
        </authorList>
    </citation>
    <scope>NUCLEOTIDE SEQUENCE [LARGE SCALE GENOMIC DNA]</scope>
    <source>
        <strain evidence="2 3">DSM 45805</strain>
    </source>
</reference>
<dbReference type="RefSeq" id="WP_306990130.1">
    <property type="nucleotide sequence ID" value="NZ_JAUSUT010000001.1"/>
</dbReference>
<comment type="caution">
    <text evidence="2">The sequence shown here is derived from an EMBL/GenBank/DDBJ whole genome shotgun (WGS) entry which is preliminary data.</text>
</comment>
<gene>
    <name evidence="2" type="ORF">FB470_001629</name>
</gene>
<protein>
    <submittedName>
        <fullName evidence="2">Pimeloyl-ACP methyl ester carboxylesterase</fullName>
    </submittedName>
</protein>
<dbReference type="Gene3D" id="3.40.50.1820">
    <property type="entry name" value="alpha/beta hydrolase"/>
    <property type="match status" value="1"/>
</dbReference>
<accession>A0ABU0ERN8</accession>
<sequence length="288" mass="32080">MTRSPALGQEKHVTLRQGDVRYFERGEGRPVVFIHGVLVNADLWRHVVPDIADAGFRAITVDLPLGSHETALRPDADLTPPGLADLIADFLDALDLRDVVLVANDTGGALTQIMLSRRPERVERVVLTPCDSFDYFFPPTFKPLTLLAHIPGSMRPIAALLQVKALHRTPFVFGGVTKYPIPEPIVKSYVTPAHRQPAIRRDLRKVVRAVSSRYTLEAAEKLRTFDKPVLLVWANEDRTFPLRLARRLAALLPDARLVEVPDSYAFVPEDQPALLVRHILAFAGVMAD</sequence>
<dbReference type="PANTHER" id="PTHR43798">
    <property type="entry name" value="MONOACYLGLYCEROL LIPASE"/>
    <property type="match status" value="1"/>
</dbReference>
<dbReference type="Pfam" id="PF00561">
    <property type="entry name" value="Abhydrolase_1"/>
    <property type="match status" value="1"/>
</dbReference>
<name>A0ABU0ERN8_9PSEU</name>
<dbReference type="SUPFAM" id="SSF53474">
    <property type="entry name" value="alpha/beta-Hydrolases"/>
    <property type="match status" value="1"/>
</dbReference>
<proteinExistence type="predicted"/>
<evidence type="ECO:0000313" key="3">
    <source>
        <dbReference type="Proteomes" id="UP001229651"/>
    </source>
</evidence>
<dbReference type="PRINTS" id="PR00111">
    <property type="entry name" value="ABHYDROLASE"/>
</dbReference>
<feature type="domain" description="AB hydrolase-1" evidence="1">
    <location>
        <begin position="30"/>
        <end position="270"/>
    </location>
</feature>
<evidence type="ECO:0000313" key="2">
    <source>
        <dbReference type="EMBL" id="MDQ0377635.1"/>
    </source>
</evidence>
<keyword evidence="3" id="KW-1185">Reference proteome</keyword>
<dbReference type="EMBL" id="JAUSUT010000001">
    <property type="protein sequence ID" value="MDQ0377635.1"/>
    <property type="molecule type" value="Genomic_DNA"/>
</dbReference>
<organism evidence="2 3">
    <name type="scientific">Amycolatopsis thermophila</name>
    <dbReference type="NCBI Taxonomy" id="206084"/>
    <lineage>
        <taxon>Bacteria</taxon>
        <taxon>Bacillati</taxon>
        <taxon>Actinomycetota</taxon>
        <taxon>Actinomycetes</taxon>
        <taxon>Pseudonocardiales</taxon>
        <taxon>Pseudonocardiaceae</taxon>
        <taxon>Amycolatopsis</taxon>
    </lineage>
</organism>
<dbReference type="InterPro" id="IPR029058">
    <property type="entry name" value="AB_hydrolase_fold"/>
</dbReference>
<dbReference type="InterPro" id="IPR000073">
    <property type="entry name" value="AB_hydrolase_1"/>
</dbReference>